<evidence type="ECO:0000313" key="6">
    <source>
        <dbReference type="Proteomes" id="UP001329505"/>
    </source>
</evidence>
<name>A0A1H9Q7F4_9PSED</name>
<dbReference type="AlphaFoldDB" id="A0A1H9Q7F4"/>
<dbReference type="Pfam" id="PF01757">
    <property type="entry name" value="Acyl_transf_3"/>
    <property type="match status" value="1"/>
</dbReference>
<dbReference type="GeneID" id="93678308"/>
<dbReference type="EC" id="2.3.-.-" evidence="3"/>
<keyword evidence="4" id="KW-0012">Acyltransferase</keyword>
<protein>
    <submittedName>
        <fullName evidence="3 4">Acyltransferase</fullName>
        <ecNumber evidence="3">2.3.-.-</ecNumber>
    </submittedName>
</protein>
<sequence length="357" mass="40684">MSNTLTIGQSTTLNAIRALAAFAVLVGHTLSGVTPISWFGKIMPFQSLAVVVFFWLSGFLITYHCLTREKYSFSEYMIDRFSRIYVLYVPALIISFLVFVLFIGRTAPTAWDWIGHLLQLQHTPFARMIDGIPPITVFGGNTVLWTIAVEWWLYVFFGIAFFWRDMSAVERMFATVLAIPATLVVGYFTIWESVAWEWFLGAAFAYIYVFMPRVNWKQVLVPLAAVIFGLLWRFKKLSLASHMNMYDQQLLLLTGVAMMFIILASTNLRVSTPVKWIATKGAFLSYAMYLTHEPIRVLLSTQMNSAKPLNAWLSILICVLFSAVCAWLLEDKHLTLRKWLKKKIAPRETPLAASSTL</sequence>
<keyword evidence="1" id="KW-0472">Membrane</keyword>
<feature type="domain" description="Acyltransferase 3" evidence="2">
    <location>
        <begin position="13"/>
        <end position="329"/>
    </location>
</feature>
<feature type="transmembrane region" description="Helical" evidence="1">
    <location>
        <begin position="246"/>
        <end position="266"/>
    </location>
</feature>
<evidence type="ECO:0000259" key="2">
    <source>
        <dbReference type="Pfam" id="PF01757"/>
    </source>
</evidence>
<keyword evidence="1" id="KW-0812">Transmembrane</keyword>
<gene>
    <name evidence="4" type="ORF">SAMN05216230_109108</name>
    <name evidence="3" type="ORF">V0R55_15390</name>
</gene>
<feature type="transmembrane region" description="Helical" evidence="1">
    <location>
        <begin position="311"/>
        <end position="329"/>
    </location>
</feature>
<keyword evidence="1" id="KW-1133">Transmembrane helix</keyword>
<dbReference type="InterPro" id="IPR050879">
    <property type="entry name" value="Acyltransferase_3"/>
</dbReference>
<proteinExistence type="predicted"/>
<dbReference type="PANTHER" id="PTHR23028:SF53">
    <property type="entry name" value="ACYL_TRANSF_3 DOMAIN-CONTAINING PROTEIN"/>
    <property type="match status" value="1"/>
</dbReference>
<dbReference type="InterPro" id="IPR002656">
    <property type="entry name" value="Acyl_transf_3_dom"/>
</dbReference>
<feature type="transmembrane region" description="Helical" evidence="1">
    <location>
        <begin position="195"/>
        <end position="211"/>
    </location>
</feature>
<dbReference type="GO" id="GO:0000271">
    <property type="term" value="P:polysaccharide biosynthetic process"/>
    <property type="evidence" value="ECO:0007669"/>
    <property type="project" value="TreeGrafter"/>
</dbReference>
<feature type="transmembrane region" description="Helical" evidence="1">
    <location>
        <begin position="84"/>
        <end position="103"/>
    </location>
</feature>
<feature type="transmembrane region" description="Helical" evidence="1">
    <location>
        <begin position="143"/>
        <end position="163"/>
    </location>
</feature>
<evidence type="ECO:0000313" key="4">
    <source>
        <dbReference type="EMBL" id="SER55763.1"/>
    </source>
</evidence>
<feature type="transmembrane region" description="Helical" evidence="1">
    <location>
        <begin position="218"/>
        <end position="234"/>
    </location>
</feature>
<dbReference type="RefSeq" id="WP_094011960.1">
    <property type="nucleotide sequence ID" value="NZ_CP128543.1"/>
</dbReference>
<keyword evidence="4" id="KW-0808">Transferase</keyword>
<dbReference type="EMBL" id="JAZDQQ010000012">
    <property type="protein sequence ID" value="MEE1881551.1"/>
    <property type="molecule type" value="Genomic_DNA"/>
</dbReference>
<keyword evidence="6" id="KW-1185">Reference proteome</keyword>
<dbReference type="PANTHER" id="PTHR23028">
    <property type="entry name" value="ACETYLTRANSFERASE"/>
    <property type="match status" value="1"/>
</dbReference>
<feature type="transmembrane region" description="Helical" evidence="1">
    <location>
        <begin position="12"/>
        <end position="30"/>
    </location>
</feature>
<dbReference type="GO" id="GO:0016747">
    <property type="term" value="F:acyltransferase activity, transferring groups other than amino-acyl groups"/>
    <property type="evidence" value="ECO:0007669"/>
    <property type="project" value="InterPro"/>
</dbReference>
<dbReference type="EMBL" id="FOEQ01000009">
    <property type="protein sequence ID" value="SER55763.1"/>
    <property type="molecule type" value="Genomic_DNA"/>
</dbReference>
<evidence type="ECO:0000256" key="1">
    <source>
        <dbReference type="SAM" id="Phobius"/>
    </source>
</evidence>
<reference evidence="3 6" key="2">
    <citation type="submission" date="2024-01" db="EMBL/GenBank/DDBJ databases">
        <title>Unpublished Manusciprt.</title>
        <authorList>
            <person name="Duman M."/>
            <person name="Valdes E.G."/>
            <person name="Ajmi N."/>
            <person name="Altun S."/>
            <person name="Saticioglu I.B."/>
        </authorList>
    </citation>
    <scope>NUCLEOTIDE SEQUENCE [LARGE SCALE GENOMIC DNA]</scope>
    <source>
        <strain evidence="3 6">139P</strain>
    </source>
</reference>
<dbReference type="Proteomes" id="UP001329505">
    <property type="component" value="Unassembled WGS sequence"/>
</dbReference>
<accession>A0A1H9Q7F4</accession>
<reference evidence="4 5" key="1">
    <citation type="submission" date="2016-10" db="EMBL/GenBank/DDBJ databases">
        <authorList>
            <person name="de Groot N.N."/>
        </authorList>
    </citation>
    <scope>NUCLEOTIDE SEQUENCE [LARGE SCALE GENOMIC DNA]</scope>
    <source>
        <strain evidence="4 5">LMG 27941</strain>
    </source>
</reference>
<dbReference type="Proteomes" id="UP000199221">
    <property type="component" value="Unassembled WGS sequence"/>
</dbReference>
<evidence type="ECO:0000313" key="5">
    <source>
        <dbReference type="Proteomes" id="UP000199221"/>
    </source>
</evidence>
<dbReference type="GO" id="GO:0016020">
    <property type="term" value="C:membrane"/>
    <property type="evidence" value="ECO:0007669"/>
    <property type="project" value="TreeGrafter"/>
</dbReference>
<feature type="transmembrane region" description="Helical" evidence="1">
    <location>
        <begin position="42"/>
        <end position="63"/>
    </location>
</feature>
<feature type="transmembrane region" description="Helical" evidence="1">
    <location>
        <begin position="172"/>
        <end position="189"/>
    </location>
</feature>
<organism evidence="4 5">
    <name type="scientific">Pseudomonas soli</name>
    <dbReference type="NCBI Taxonomy" id="1306993"/>
    <lineage>
        <taxon>Bacteria</taxon>
        <taxon>Pseudomonadati</taxon>
        <taxon>Pseudomonadota</taxon>
        <taxon>Gammaproteobacteria</taxon>
        <taxon>Pseudomonadales</taxon>
        <taxon>Pseudomonadaceae</taxon>
        <taxon>Pseudomonas</taxon>
    </lineage>
</organism>
<evidence type="ECO:0000313" key="3">
    <source>
        <dbReference type="EMBL" id="MEE1881551.1"/>
    </source>
</evidence>
<keyword evidence="4" id="KW-0378">Hydrolase</keyword>
<dbReference type="GO" id="GO:0016787">
    <property type="term" value="F:hydrolase activity"/>
    <property type="evidence" value="ECO:0007669"/>
    <property type="project" value="UniProtKB-KW"/>
</dbReference>